<dbReference type="OrthoDB" id="1099at2759"/>
<keyword evidence="6 9" id="KW-1133">Transmembrane helix</keyword>
<keyword evidence="3" id="KW-0813">Transport</keyword>
<feature type="transmembrane region" description="Helical" evidence="9">
    <location>
        <begin position="199"/>
        <end position="221"/>
    </location>
</feature>
<dbReference type="Proteomes" id="UP001149813">
    <property type="component" value="Unassembled WGS sequence"/>
</dbReference>
<evidence type="ECO:0000256" key="2">
    <source>
        <dbReference type="ARBA" id="ARBA00008566"/>
    </source>
</evidence>
<feature type="transmembrane region" description="Helical" evidence="9">
    <location>
        <begin position="342"/>
        <end position="361"/>
    </location>
</feature>
<dbReference type="InterPro" id="IPR004695">
    <property type="entry name" value="SLAC1/Mae1/Ssu1/TehA"/>
</dbReference>
<evidence type="ECO:0000313" key="10">
    <source>
        <dbReference type="EMBL" id="KAJ1723829.1"/>
    </source>
</evidence>
<feature type="transmembrane region" description="Helical" evidence="9">
    <location>
        <begin position="306"/>
        <end position="330"/>
    </location>
</feature>
<keyword evidence="11" id="KW-1185">Reference proteome</keyword>
<feature type="transmembrane region" description="Helical" evidence="9">
    <location>
        <begin position="264"/>
        <end position="286"/>
    </location>
</feature>
<accession>A0A9W7Y4I8</accession>
<evidence type="ECO:0000313" key="11">
    <source>
        <dbReference type="Proteomes" id="UP001149813"/>
    </source>
</evidence>
<sequence>MHSRYTTNHTAVTLNIESSDPAGSSAKPIHSYLPSLPKGHHIHRPMHRLESKSDIVRGFSPAWFNVTMGTGSIAILTYNFPYHWAPLEYIGMAIALFNVIVYVTCLTLFVVRLIKYRDFYDILLHPQLSMSLGTIPMGLCTIVSALVTMLTRYDTHWIPTFALVLWCIVVVLSVLCSLVVPFIAMTYQKYTLESMSSILLLPVVPNVVAASTGGAVASVHAGSAATTIILVAYALWGMGVGLAMMLITAYLIRLVLYKLPPKEAMASAFIPIGPLGQSSYGIQILGIHSLRVLPESLPQIAYLGDILHVFGLILGLVLWALALWWFAHAIYSSIHTFVHGKVPFNLGWWALIFPVGTLIYSSNTLATTTGFTFFRVITAVLTAGLALLWAVVLTRTICFAWTGELFMASAVIRLELADNASDDEEEEETKDNNDSAGETCTDSPVSGIINVAVDPLQRV</sequence>
<evidence type="ECO:0000256" key="7">
    <source>
        <dbReference type="ARBA" id="ARBA00023136"/>
    </source>
</evidence>
<feature type="region of interest" description="Disordered" evidence="8">
    <location>
        <begin position="421"/>
        <end position="445"/>
    </location>
</feature>
<protein>
    <submittedName>
        <fullName evidence="10">Plasma membrane sulfite pump involved in sulfite metabolism</fullName>
    </submittedName>
</protein>
<reference evidence="10" key="1">
    <citation type="submission" date="2022-07" db="EMBL/GenBank/DDBJ databases">
        <title>Phylogenomic reconstructions and comparative analyses of Kickxellomycotina fungi.</title>
        <authorList>
            <person name="Reynolds N.K."/>
            <person name="Stajich J.E."/>
            <person name="Barry K."/>
            <person name="Grigoriev I.V."/>
            <person name="Crous P."/>
            <person name="Smith M.E."/>
        </authorList>
    </citation>
    <scope>NUCLEOTIDE SEQUENCE</scope>
    <source>
        <strain evidence="10">NBRC 32514</strain>
    </source>
</reference>
<evidence type="ECO:0000256" key="1">
    <source>
        <dbReference type="ARBA" id="ARBA00004651"/>
    </source>
</evidence>
<name>A0A9W7Y4I8_9FUNG</name>
<feature type="transmembrane region" description="Helical" evidence="9">
    <location>
        <begin position="373"/>
        <end position="393"/>
    </location>
</feature>
<feature type="transmembrane region" description="Helical" evidence="9">
    <location>
        <begin position="132"/>
        <end position="151"/>
    </location>
</feature>
<dbReference type="Pfam" id="PF03595">
    <property type="entry name" value="SLAC1"/>
    <property type="match status" value="1"/>
</dbReference>
<keyword evidence="5 9" id="KW-0812">Transmembrane</keyword>
<comment type="subcellular location">
    <subcellularLocation>
        <location evidence="1">Cell membrane</location>
        <topology evidence="1">Multi-pass membrane protein</topology>
    </subcellularLocation>
</comment>
<evidence type="ECO:0000256" key="6">
    <source>
        <dbReference type="ARBA" id="ARBA00022989"/>
    </source>
</evidence>
<feature type="transmembrane region" description="Helical" evidence="9">
    <location>
        <begin position="163"/>
        <end position="187"/>
    </location>
</feature>
<comment type="caution">
    <text evidence="10">The sequence shown here is derived from an EMBL/GenBank/DDBJ whole genome shotgun (WGS) entry which is preliminary data.</text>
</comment>
<dbReference type="CDD" id="cd09318">
    <property type="entry name" value="TDT_SSU1"/>
    <property type="match status" value="1"/>
</dbReference>
<evidence type="ECO:0000256" key="5">
    <source>
        <dbReference type="ARBA" id="ARBA00022692"/>
    </source>
</evidence>
<feature type="transmembrane region" description="Helical" evidence="9">
    <location>
        <begin position="89"/>
        <end position="111"/>
    </location>
</feature>
<dbReference type="AlphaFoldDB" id="A0A9W7Y4I8"/>
<feature type="transmembrane region" description="Helical" evidence="9">
    <location>
        <begin position="55"/>
        <end position="77"/>
    </location>
</feature>
<feature type="transmembrane region" description="Helical" evidence="9">
    <location>
        <begin position="227"/>
        <end position="252"/>
    </location>
</feature>
<evidence type="ECO:0000256" key="4">
    <source>
        <dbReference type="ARBA" id="ARBA00022475"/>
    </source>
</evidence>
<gene>
    <name evidence="10" type="primary">SSU1</name>
    <name evidence="10" type="ORF">LPJ53_001840</name>
</gene>
<proteinExistence type="inferred from homology"/>
<dbReference type="InterPro" id="IPR038665">
    <property type="entry name" value="Voltage-dep_anion_channel_sf"/>
</dbReference>
<dbReference type="PANTHER" id="PTHR31686:SF1">
    <property type="entry name" value="SULFITE EFFLUX PUMP SSU1"/>
    <property type="match status" value="1"/>
</dbReference>
<dbReference type="PANTHER" id="PTHR31686">
    <property type="match status" value="1"/>
</dbReference>
<comment type="similarity">
    <text evidence="2">Belongs to the tellurite-resistance/dicarboxylate transporter (TDT) family.</text>
</comment>
<keyword evidence="4" id="KW-1003">Cell membrane</keyword>
<evidence type="ECO:0000256" key="3">
    <source>
        <dbReference type="ARBA" id="ARBA00022448"/>
    </source>
</evidence>
<evidence type="ECO:0000256" key="9">
    <source>
        <dbReference type="SAM" id="Phobius"/>
    </source>
</evidence>
<dbReference type="Gene3D" id="1.50.10.150">
    <property type="entry name" value="Voltage-dependent anion channel"/>
    <property type="match status" value="1"/>
</dbReference>
<feature type="compositionally biased region" description="Polar residues" evidence="8">
    <location>
        <begin position="435"/>
        <end position="444"/>
    </location>
</feature>
<organism evidence="10 11">
    <name type="scientific">Coemansia erecta</name>
    <dbReference type="NCBI Taxonomy" id="147472"/>
    <lineage>
        <taxon>Eukaryota</taxon>
        <taxon>Fungi</taxon>
        <taxon>Fungi incertae sedis</taxon>
        <taxon>Zoopagomycota</taxon>
        <taxon>Kickxellomycotina</taxon>
        <taxon>Kickxellomycetes</taxon>
        <taxon>Kickxellales</taxon>
        <taxon>Kickxellaceae</taxon>
        <taxon>Coemansia</taxon>
    </lineage>
</organism>
<dbReference type="GO" id="GO:0005886">
    <property type="term" value="C:plasma membrane"/>
    <property type="evidence" value="ECO:0007669"/>
    <property type="project" value="UniProtKB-SubCell"/>
</dbReference>
<dbReference type="GO" id="GO:0000319">
    <property type="term" value="F:sulfite transmembrane transporter activity"/>
    <property type="evidence" value="ECO:0007669"/>
    <property type="project" value="TreeGrafter"/>
</dbReference>
<keyword evidence="7 9" id="KW-0472">Membrane</keyword>
<dbReference type="InterPro" id="IPR051629">
    <property type="entry name" value="Sulfite_efflux_TDT"/>
</dbReference>
<dbReference type="EMBL" id="JANBOJ010000051">
    <property type="protein sequence ID" value="KAJ1723829.1"/>
    <property type="molecule type" value="Genomic_DNA"/>
</dbReference>
<evidence type="ECO:0000256" key="8">
    <source>
        <dbReference type="SAM" id="MobiDB-lite"/>
    </source>
</evidence>